<evidence type="ECO:0000256" key="2">
    <source>
        <dbReference type="ARBA" id="ARBA00022448"/>
    </source>
</evidence>
<evidence type="ECO:0000256" key="6">
    <source>
        <dbReference type="ARBA" id="ARBA00023065"/>
    </source>
</evidence>
<organism evidence="10">
    <name type="scientific">Hydra vulgaris</name>
    <name type="common">Hydra</name>
    <name type="synonym">Hydra attenuata</name>
    <dbReference type="NCBI Taxonomy" id="6087"/>
    <lineage>
        <taxon>Eukaryota</taxon>
        <taxon>Metazoa</taxon>
        <taxon>Cnidaria</taxon>
        <taxon>Hydrozoa</taxon>
        <taxon>Hydroidolina</taxon>
        <taxon>Anthoathecata</taxon>
        <taxon>Aplanulata</taxon>
        <taxon>Hydridae</taxon>
        <taxon>Hydra</taxon>
    </lineage>
</organism>
<keyword evidence="8 9" id="KW-0407">Ion channel</keyword>
<accession>A0A0H5G5F2</accession>
<sequence length="341" mass="39514">MQLNVLSQLLVVWETMINSLYRKPVGYKVYIYPKTLLIKKNEVAYFGIPKDMDLDGTLQSGELCSTAGKLGTKNEKCMPMEKRFILQYQWMPFLIGALSALYYIPYLLHGAVNRDIKSLLEVLRSDKPDAVKVCQTYFNRRANPYKKMFLRSLLNIIVKILYIVVNFITLFGLNNVLFNKFNSYGQSLIKWSTQYSSKDYDYMGTVNDPTPGNLILPPFGYCELYESSKDIKHSTANSHKFICELSQNILYQYCFMILWFSIVLGIIVSFVGLLILLVRYVTGMFKTQTTRERNMFGEIIKSLSIREAEYMDIILKKRPDVYKEVNNLLMNGDDSISLNEK</sequence>
<evidence type="ECO:0000256" key="1">
    <source>
        <dbReference type="ARBA" id="ARBA00004651"/>
    </source>
</evidence>
<reference evidence="10" key="1">
    <citation type="submission" date="2015-06" db="EMBL/GenBank/DDBJ databases">
        <title>Multifunctionality and plasticity characterize epithelial cells in Hydra.</title>
        <authorList>
            <person name="Buzgariu W."/>
            <person name="Al Haddad S."/>
            <person name="Tomczyk S."/>
            <person name="Wenger Y."/>
            <person name="Galliot B."/>
        </authorList>
    </citation>
    <scope>NUCLEOTIDE SEQUENCE</scope>
    <source>
        <strain evidence="10">Jussy strain</strain>
        <tissue evidence="10">Whole organism</tissue>
    </source>
</reference>
<dbReference type="Pfam" id="PF00876">
    <property type="entry name" value="Innexin"/>
    <property type="match status" value="1"/>
</dbReference>
<keyword evidence="2 9" id="KW-0813">Transport</keyword>
<dbReference type="EMBL" id="LN868242">
    <property type="protein sequence ID" value="CRX73269.1"/>
    <property type="molecule type" value="mRNA"/>
</dbReference>
<feature type="transmembrane region" description="Helical" evidence="9">
    <location>
        <begin position="88"/>
        <end position="108"/>
    </location>
</feature>
<comment type="caution">
    <text evidence="9">Lacks conserved residue(s) required for the propagation of feature annotation.</text>
</comment>
<proteinExistence type="evidence at transcript level"/>
<dbReference type="GO" id="GO:0005921">
    <property type="term" value="C:gap junction"/>
    <property type="evidence" value="ECO:0007669"/>
    <property type="project" value="UniProtKB-UniRule"/>
</dbReference>
<dbReference type="GO" id="GO:0034220">
    <property type="term" value="P:monoatomic ion transmembrane transport"/>
    <property type="evidence" value="ECO:0007669"/>
    <property type="project" value="UniProtKB-KW"/>
</dbReference>
<dbReference type="OrthoDB" id="5867527at2759"/>
<evidence type="ECO:0000256" key="5">
    <source>
        <dbReference type="ARBA" id="ARBA00022989"/>
    </source>
</evidence>
<comment type="subcellular location">
    <subcellularLocation>
        <location evidence="1 9">Cell membrane</location>
        <topology evidence="1 9">Multi-pass membrane protein</topology>
    </subcellularLocation>
</comment>
<dbReference type="InterPro" id="IPR000990">
    <property type="entry name" value="Innexin"/>
</dbReference>
<keyword evidence="6 9" id="KW-0406">Ion transport</keyword>
<comment type="similarity">
    <text evidence="9">Belongs to the pannexin family.</text>
</comment>
<feature type="transmembrane region" description="Helical" evidence="9">
    <location>
        <begin position="149"/>
        <end position="173"/>
    </location>
</feature>
<evidence type="ECO:0000256" key="9">
    <source>
        <dbReference type="RuleBase" id="RU010713"/>
    </source>
</evidence>
<evidence type="ECO:0000256" key="3">
    <source>
        <dbReference type="ARBA" id="ARBA00022475"/>
    </source>
</evidence>
<evidence type="ECO:0000313" key="10">
    <source>
        <dbReference type="EMBL" id="CRX73269.1"/>
    </source>
</evidence>
<evidence type="ECO:0000256" key="8">
    <source>
        <dbReference type="ARBA" id="ARBA00023303"/>
    </source>
</evidence>
<keyword evidence="3" id="KW-1003">Cell membrane</keyword>
<keyword evidence="7 9" id="KW-0472">Membrane</keyword>
<comment type="function">
    <text evidence="9">Structural component of the gap junctions.</text>
</comment>
<dbReference type="AlphaFoldDB" id="A0A0H5G5F2"/>
<feature type="transmembrane region" description="Helical" evidence="9">
    <location>
        <begin position="250"/>
        <end position="278"/>
    </location>
</feature>
<name>A0A0H5G5F2_HYDVU</name>
<dbReference type="PROSITE" id="PS51013">
    <property type="entry name" value="PANNEXIN"/>
    <property type="match status" value="1"/>
</dbReference>
<protein>
    <recommendedName>
        <fullName evidence="9">Innexin</fullName>
    </recommendedName>
</protein>
<keyword evidence="5 9" id="KW-1133">Transmembrane helix</keyword>
<gene>
    <name evidence="10" type="primary">INX13</name>
    <name evidence="9" type="synonym">inx</name>
</gene>
<evidence type="ECO:0000256" key="7">
    <source>
        <dbReference type="ARBA" id="ARBA00023136"/>
    </source>
</evidence>
<dbReference type="GO" id="GO:0005886">
    <property type="term" value="C:plasma membrane"/>
    <property type="evidence" value="ECO:0007669"/>
    <property type="project" value="UniProtKB-SubCell"/>
</dbReference>
<keyword evidence="4 9" id="KW-0812">Transmembrane</keyword>
<evidence type="ECO:0000256" key="4">
    <source>
        <dbReference type="ARBA" id="ARBA00022692"/>
    </source>
</evidence>